<dbReference type="SUPFAM" id="SSF103473">
    <property type="entry name" value="MFS general substrate transporter"/>
    <property type="match status" value="1"/>
</dbReference>
<dbReference type="InterPro" id="IPR036259">
    <property type="entry name" value="MFS_trans_sf"/>
</dbReference>
<feature type="transmembrane region" description="Helical" evidence="7">
    <location>
        <begin position="272"/>
        <end position="305"/>
    </location>
</feature>
<evidence type="ECO:0000256" key="6">
    <source>
        <dbReference type="ARBA" id="ARBA00023136"/>
    </source>
</evidence>
<evidence type="ECO:0000256" key="2">
    <source>
        <dbReference type="ARBA" id="ARBA00022448"/>
    </source>
</evidence>
<feature type="transmembrane region" description="Helical" evidence="7">
    <location>
        <begin position="30"/>
        <end position="53"/>
    </location>
</feature>
<keyword evidence="9" id="KW-1185">Reference proteome</keyword>
<feature type="transmembrane region" description="Helical" evidence="7">
    <location>
        <begin position="241"/>
        <end position="260"/>
    </location>
</feature>
<dbReference type="PANTHER" id="PTHR23517:SF2">
    <property type="entry name" value="MULTIDRUG RESISTANCE PROTEIN MDTH"/>
    <property type="match status" value="1"/>
</dbReference>
<organism evidence="8 9">
    <name type="scientific">Saccharopolyspora rectivirgula</name>
    <dbReference type="NCBI Taxonomy" id="28042"/>
    <lineage>
        <taxon>Bacteria</taxon>
        <taxon>Bacillati</taxon>
        <taxon>Actinomycetota</taxon>
        <taxon>Actinomycetes</taxon>
        <taxon>Pseudonocardiales</taxon>
        <taxon>Pseudonocardiaceae</taxon>
        <taxon>Saccharopolyspora</taxon>
    </lineage>
</organism>
<gene>
    <name evidence="8" type="ORF">GU90_06940</name>
</gene>
<keyword evidence="6 7" id="KW-0472">Membrane</keyword>
<proteinExistence type="predicted"/>
<dbReference type="GO" id="GO:0005886">
    <property type="term" value="C:plasma membrane"/>
    <property type="evidence" value="ECO:0007669"/>
    <property type="project" value="UniProtKB-SubCell"/>
</dbReference>
<feature type="transmembrane region" description="Helical" evidence="7">
    <location>
        <begin position="123"/>
        <end position="147"/>
    </location>
</feature>
<sequence length="392" mass="40568">MVFDYLLSHLGFFSVLPVLPLLLDGLHNDVGPLFIGASLFAFNFVVRGASLFCSRLLHRSPIRRAMATGLLMAAAGFVLLPWAPGAVTSVLCLLVAGTGISINGLMARVYVALSIDDPAGRNTVFSAVQVAVNVGAALGPVVANLLLGRQLDVLLMCGVAVMYVLAAVVVVLALPRELRPGDGDVRPPLRLGLLRDVVLDPHVRRVSAITAVGSFLYAQFFSAIVLHVAELTDSAPLRASFFTLNAVLVVVVQIPVSAITSRRLAGGASPVGFLLAGALGFVAAFIVMGVTGAAVAGAFAAVVIFSVAETLFTPMVNTAFSAIPGDRPAVELFNLRQVAATAGESAGAFTGGTLFLVALGLGAVPAYWLLLAVCGAAAVLPFRNRTGTEVPR</sequence>
<dbReference type="InterPro" id="IPR050171">
    <property type="entry name" value="MFS_Transporters"/>
</dbReference>
<comment type="caution">
    <text evidence="8">The sequence shown here is derived from an EMBL/GenBank/DDBJ whole genome shotgun (WGS) entry which is preliminary data.</text>
</comment>
<evidence type="ECO:0000256" key="7">
    <source>
        <dbReference type="SAM" id="Phobius"/>
    </source>
</evidence>
<comment type="subcellular location">
    <subcellularLocation>
        <location evidence="1">Cell membrane</location>
        <topology evidence="1">Multi-pass membrane protein</topology>
    </subcellularLocation>
</comment>
<accession>A0A073BAZ3</accession>
<dbReference type="GO" id="GO:0022857">
    <property type="term" value="F:transmembrane transporter activity"/>
    <property type="evidence" value="ECO:0007669"/>
    <property type="project" value="InterPro"/>
</dbReference>
<dbReference type="Gene3D" id="1.20.1250.20">
    <property type="entry name" value="MFS general substrate transporter like domains"/>
    <property type="match status" value="1"/>
</dbReference>
<dbReference type="eggNOG" id="COG2814">
    <property type="taxonomic scope" value="Bacteria"/>
</dbReference>
<keyword evidence="4 7" id="KW-0812">Transmembrane</keyword>
<dbReference type="EMBL" id="JNVU01000017">
    <property type="protein sequence ID" value="KEI44949.1"/>
    <property type="molecule type" value="Genomic_DNA"/>
</dbReference>
<dbReference type="InterPro" id="IPR011701">
    <property type="entry name" value="MFS"/>
</dbReference>
<evidence type="ECO:0000313" key="8">
    <source>
        <dbReference type="EMBL" id="KEI44949.1"/>
    </source>
</evidence>
<protein>
    <recommendedName>
        <fullName evidence="10">MFS transporter</fullName>
    </recommendedName>
</protein>
<evidence type="ECO:0000256" key="3">
    <source>
        <dbReference type="ARBA" id="ARBA00022475"/>
    </source>
</evidence>
<dbReference type="Proteomes" id="UP000031419">
    <property type="component" value="Unassembled WGS sequence"/>
</dbReference>
<evidence type="ECO:0000256" key="1">
    <source>
        <dbReference type="ARBA" id="ARBA00004651"/>
    </source>
</evidence>
<feature type="transmembrane region" description="Helical" evidence="7">
    <location>
        <begin position="354"/>
        <end position="382"/>
    </location>
</feature>
<evidence type="ECO:0008006" key="10">
    <source>
        <dbReference type="Google" id="ProtNLM"/>
    </source>
</evidence>
<dbReference type="STRING" id="28042.GU90_06940"/>
<keyword evidence="5 7" id="KW-1133">Transmembrane helix</keyword>
<name>A0A073BAZ3_9PSEU</name>
<keyword evidence="3" id="KW-1003">Cell membrane</keyword>
<feature type="transmembrane region" description="Helical" evidence="7">
    <location>
        <begin position="208"/>
        <end position="229"/>
    </location>
</feature>
<dbReference type="PANTHER" id="PTHR23517">
    <property type="entry name" value="RESISTANCE PROTEIN MDTM, PUTATIVE-RELATED-RELATED"/>
    <property type="match status" value="1"/>
</dbReference>
<evidence type="ECO:0000256" key="4">
    <source>
        <dbReference type="ARBA" id="ARBA00022692"/>
    </source>
</evidence>
<dbReference type="AlphaFoldDB" id="A0A073BAZ3"/>
<reference evidence="8 9" key="1">
    <citation type="submission" date="2014-06" db="EMBL/GenBank/DDBJ databases">
        <title>Saccharopolyspora rectivirgula DSM-43113 Genome sequencing.</title>
        <authorList>
            <person name="Barrera C."/>
            <person name="Millon L."/>
            <person name="Rognon B."/>
            <person name="Zaugg C."/>
            <person name="Monod M."/>
        </authorList>
    </citation>
    <scope>NUCLEOTIDE SEQUENCE [LARGE SCALE GENOMIC DNA]</scope>
    <source>
        <strain evidence="8 9">DSM 43113</strain>
    </source>
</reference>
<dbReference type="Pfam" id="PF07690">
    <property type="entry name" value="MFS_1"/>
    <property type="match status" value="1"/>
</dbReference>
<keyword evidence="2" id="KW-0813">Transport</keyword>
<evidence type="ECO:0000256" key="5">
    <source>
        <dbReference type="ARBA" id="ARBA00022989"/>
    </source>
</evidence>
<evidence type="ECO:0000313" key="9">
    <source>
        <dbReference type="Proteomes" id="UP000031419"/>
    </source>
</evidence>
<feature type="transmembrane region" description="Helical" evidence="7">
    <location>
        <begin position="153"/>
        <end position="174"/>
    </location>
</feature>